<protein>
    <submittedName>
        <fullName evidence="2">Uncharacterized protein</fullName>
    </submittedName>
</protein>
<feature type="chain" id="PRO_5026991694" evidence="1">
    <location>
        <begin position="25"/>
        <end position="392"/>
    </location>
</feature>
<name>A0A6N7LWD9_9GAMM</name>
<dbReference type="InterPro" id="IPR013783">
    <property type="entry name" value="Ig-like_fold"/>
</dbReference>
<keyword evidence="1" id="KW-0732">Signal</keyword>
<sequence length="392" mass="42124">MKNTTKLALFILIALLLSCGGESFSVSSNDGGISGTGNGGSKSSLTGSAYKGPFIQDSEVDVLKIEGDTSSVVASSQVRANLGDFSLEVEPGLLSVATTGRYYDETEATYSNDDVTLKALVNKDPEQQANIFVNALTLLSHDYAVELINLGSSYEQATLEADSRVKNVLAAVTGDIPTSQPFINMSISNRAGTTPEDNAYALYISSLFSEAVNERRIEEPHYSMNTLLSTLRADVLNNDAIDEITLLSLQEANGRLDAASIQQNLEAVLIGETIADIGDVIEAVSPGLVTPSNLSTSVEPTAGAQQFCFDMEAVCSNPEHKAEIVTVSGFSYELQIDDNADFSSPIADLDWQRNFFSIEHTSLGSGTHYFRVRKRQADGQLSLWAQTDFVVP</sequence>
<evidence type="ECO:0000313" key="3">
    <source>
        <dbReference type="Proteomes" id="UP000469421"/>
    </source>
</evidence>
<comment type="caution">
    <text evidence="2">The sequence shown here is derived from an EMBL/GenBank/DDBJ whole genome shotgun (WGS) entry which is preliminary data.</text>
</comment>
<feature type="signal peptide" evidence="1">
    <location>
        <begin position="1"/>
        <end position="24"/>
    </location>
</feature>
<accession>A0A6N7LWD9</accession>
<dbReference type="PROSITE" id="PS51257">
    <property type="entry name" value="PROKAR_LIPOPROTEIN"/>
    <property type="match status" value="1"/>
</dbReference>
<keyword evidence="3" id="KW-1185">Reference proteome</keyword>
<reference evidence="2 3" key="1">
    <citation type="submission" date="2019-10" db="EMBL/GenBank/DDBJ databases">
        <title>Alcanivorax sp.PA15-N-34 draft genome sequence.</title>
        <authorList>
            <person name="Liao X."/>
            <person name="Shao Z."/>
        </authorList>
    </citation>
    <scope>NUCLEOTIDE SEQUENCE [LARGE SCALE GENOMIC DNA]</scope>
    <source>
        <strain evidence="2 3">PA15-N-34</strain>
    </source>
</reference>
<dbReference type="Gene3D" id="2.60.40.10">
    <property type="entry name" value="Immunoglobulins"/>
    <property type="match status" value="1"/>
</dbReference>
<organism evidence="2 3">
    <name type="scientific">Alcanivorax sediminis</name>
    <dbReference type="NCBI Taxonomy" id="2663008"/>
    <lineage>
        <taxon>Bacteria</taxon>
        <taxon>Pseudomonadati</taxon>
        <taxon>Pseudomonadota</taxon>
        <taxon>Gammaproteobacteria</taxon>
        <taxon>Oceanospirillales</taxon>
        <taxon>Alcanivoracaceae</taxon>
        <taxon>Alcanivorax</taxon>
    </lineage>
</organism>
<dbReference type="Proteomes" id="UP000469421">
    <property type="component" value="Unassembled WGS sequence"/>
</dbReference>
<evidence type="ECO:0000313" key="2">
    <source>
        <dbReference type="EMBL" id="MQX54583.1"/>
    </source>
</evidence>
<gene>
    <name evidence="2" type="ORF">GFN93_15120</name>
</gene>
<proteinExistence type="predicted"/>
<dbReference type="EMBL" id="WIRE01000002">
    <property type="protein sequence ID" value="MQX54583.1"/>
    <property type="molecule type" value="Genomic_DNA"/>
</dbReference>
<evidence type="ECO:0000256" key="1">
    <source>
        <dbReference type="SAM" id="SignalP"/>
    </source>
</evidence>
<dbReference type="AlphaFoldDB" id="A0A6N7LWD9"/>
<dbReference type="RefSeq" id="WP_153502156.1">
    <property type="nucleotide sequence ID" value="NZ_WIRE01000002.1"/>
</dbReference>